<organism evidence="1 2">
    <name type="scientific">Crenichthys baileyi</name>
    <name type="common">White River springfish</name>
    <dbReference type="NCBI Taxonomy" id="28760"/>
    <lineage>
        <taxon>Eukaryota</taxon>
        <taxon>Metazoa</taxon>
        <taxon>Chordata</taxon>
        <taxon>Craniata</taxon>
        <taxon>Vertebrata</taxon>
        <taxon>Euteleostomi</taxon>
        <taxon>Actinopterygii</taxon>
        <taxon>Neopterygii</taxon>
        <taxon>Teleostei</taxon>
        <taxon>Neoteleostei</taxon>
        <taxon>Acanthomorphata</taxon>
        <taxon>Ovalentaria</taxon>
        <taxon>Atherinomorphae</taxon>
        <taxon>Cyprinodontiformes</taxon>
        <taxon>Goodeidae</taxon>
        <taxon>Crenichthys</taxon>
    </lineage>
</organism>
<sequence length="64" mass="7218">MLMPDESVSLRVSIYMGEDPDLLIREYVEGKLNFTIADSLISLSIKKGIQPQTDHPIIMQKLSV</sequence>
<protein>
    <submittedName>
        <fullName evidence="1">Uncharacterized protein</fullName>
    </submittedName>
</protein>
<accession>A0AAV9QWL5</accession>
<dbReference type="AlphaFoldDB" id="A0AAV9QWL5"/>
<comment type="caution">
    <text evidence="1">The sequence shown here is derived from an EMBL/GenBank/DDBJ whole genome shotgun (WGS) entry which is preliminary data.</text>
</comment>
<gene>
    <name evidence="1" type="ORF">CRENBAI_009126</name>
</gene>
<dbReference type="EMBL" id="JAHHUM010002774">
    <property type="protein sequence ID" value="KAK5600825.1"/>
    <property type="molecule type" value="Genomic_DNA"/>
</dbReference>
<evidence type="ECO:0000313" key="2">
    <source>
        <dbReference type="Proteomes" id="UP001311232"/>
    </source>
</evidence>
<dbReference type="Proteomes" id="UP001311232">
    <property type="component" value="Unassembled WGS sequence"/>
</dbReference>
<keyword evidence="2" id="KW-1185">Reference proteome</keyword>
<evidence type="ECO:0000313" key="1">
    <source>
        <dbReference type="EMBL" id="KAK5600825.1"/>
    </source>
</evidence>
<reference evidence="1 2" key="1">
    <citation type="submission" date="2021-06" db="EMBL/GenBank/DDBJ databases">
        <authorList>
            <person name="Palmer J.M."/>
        </authorList>
    </citation>
    <scope>NUCLEOTIDE SEQUENCE [LARGE SCALE GENOMIC DNA]</scope>
    <source>
        <strain evidence="1 2">MEX-2019</strain>
        <tissue evidence="1">Muscle</tissue>
    </source>
</reference>
<name>A0AAV9QWL5_9TELE</name>
<proteinExistence type="predicted"/>